<dbReference type="STRING" id="13249.R4G353"/>
<dbReference type="InterPro" id="IPR017907">
    <property type="entry name" value="Znf_RING_CS"/>
</dbReference>
<dbReference type="Proteomes" id="UP000015103">
    <property type="component" value="Unassembled WGS sequence"/>
</dbReference>
<dbReference type="OMA" id="CRQEEQN"/>
<accession>R4G353</accession>
<dbReference type="GO" id="GO:0008270">
    <property type="term" value="F:zinc ion binding"/>
    <property type="evidence" value="ECO:0007669"/>
    <property type="project" value="UniProtKB-KW"/>
</dbReference>
<dbReference type="AlphaFoldDB" id="R4G353"/>
<dbReference type="EnsemblMetazoa" id="RPRC015003-RA">
    <property type="protein sequence ID" value="RPRC015003-PA"/>
    <property type="gene ID" value="RPRC015003"/>
</dbReference>
<evidence type="ECO:0000313" key="15">
    <source>
        <dbReference type="EnsemblMetazoa" id="RPRC015003-PA"/>
    </source>
</evidence>
<dbReference type="InterPro" id="IPR010652">
    <property type="entry name" value="DUF1232"/>
</dbReference>
<dbReference type="GO" id="GO:0012505">
    <property type="term" value="C:endomembrane system"/>
    <property type="evidence" value="ECO:0007669"/>
    <property type="project" value="UniProtKB-SubCell"/>
</dbReference>
<evidence type="ECO:0000313" key="16">
    <source>
        <dbReference type="Proteomes" id="UP000015103"/>
    </source>
</evidence>
<dbReference type="SMART" id="SM00184">
    <property type="entry name" value="RING"/>
    <property type="match status" value="1"/>
</dbReference>
<evidence type="ECO:0000313" key="14">
    <source>
        <dbReference type="EMBL" id="JAA75519.1"/>
    </source>
</evidence>
<feature type="transmembrane region" description="Helical" evidence="12">
    <location>
        <begin position="193"/>
        <end position="212"/>
    </location>
</feature>
<organism evidence="14">
    <name type="scientific">Rhodnius prolixus</name>
    <name type="common">Triatomid bug</name>
    <dbReference type="NCBI Taxonomy" id="13249"/>
    <lineage>
        <taxon>Eukaryota</taxon>
        <taxon>Metazoa</taxon>
        <taxon>Ecdysozoa</taxon>
        <taxon>Arthropoda</taxon>
        <taxon>Hexapoda</taxon>
        <taxon>Insecta</taxon>
        <taxon>Pterygota</taxon>
        <taxon>Neoptera</taxon>
        <taxon>Paraneoptera</taxon>
        <taxon>Hemiptera</taxon>
        <taxon>Heteroptera</taxon>
        <taxon>Panheteroptera</taxon>
        <taxon>Cimicomorpha</taxon>
        <taxon>Reduviidae</taxon>
        <taxon>Triatominae</taxon>
        <taxon>Rhodnius</taxon>
    </lineage>
</organism>
<evidence type="ECO:0000256" key="6">
    <source>
        <dbReference type="ARBA" id="ARBA00022833"/>
    </source>
</evidence>
<reference evidence="16" key="2">
    <citation type="submission" date="2015-04" db="EMBL/GenBank/DDBJ databases">
        <authorList>
            <person name="Wilson R.K."/>
            <person name="Warren W."/>
            <person name="Dotson E."/>
            <person name="Oliveira P.L."/>
        </authorList>
    </citation>
    <scope>NUCLEOTIDE SEQUENCE</scope>
</reference>
<feature type="domain" description="RING-type" evidence="13">
    <location>
        <begin position="73"/>
        <end position="118"/>
    </location>
</feature>
<evidence type="ECO:0000256" key="2">
    <source>
        <dbReference type="ARBA" id="ARBA00014068"/>
    </source>
</evidence>
<keyword evidence="4" id="KW-0479">Metal-binding</keyword>
<dbReference type="GO" id="GO:0061630">
    <property type="term" value="F:ubiquitin protein ligase activity"/>
    <property type="evidence" value="ECO:0007669"/>
    <property type="project" value="InterPro"/>
</dbReference>
<feature type="transmembrane region" description="Helical" evidence="12">
    <location>
        <begin position="22"/>
        <end position="41"/>
    </location>
</feature>
<protein>
    <recommendedName>
        <fullName evidence="2">E3 ubiquitin-protein ligase RNF170</fullName>
    </recommendedName>
    <alternativeName>
        <fullName evidence="10">RING finger protein 170</fullName>
    </alternativeName>
    <alternativeName>
        <fullName evidence="9">RING-type E3 ubiquitin transferase RNF170</fullName>
    </alternativeName>
</protein>
<feature type="transmembrane region" description="Helical" evidence="12">
    <location>
        <begin position="232"/>
        <end position="250"/>
    </location>
</feature>
<keyword evidence="3 12" id="KW-0812">Transmembrane</keyword>
<keyword evidence="7 12" id="KW-1133">Transmembrane helix</keyword>
<evidence type="ECO:0000256" key="10">
    <source>
        <dbReference type="ARBA" id="ARBA00031107"/>
    </source>
</evidence>
<dbReference type="SUPFAM" id="SSF57850">
    <property type="entry name" value="RING/U-box"/>
    <property type="match status" value="1"/>
</dbReference>
<sequence>MFVFNLFLDEEYVIFEGVGNEVIISSVVVLISLAILFYYIWKKADWRFFDDDMRDNITGQERNIEPPRASEICSICLNSLIFALETNCGHRFCGLCLLTLYHRNVNGPLRIIVCPLCRTQVNLLLQCYTTAERNAEEGSDLFTQIRRVNSFCSMYNRVYSGVDRSWISTIREIPVLMRHYLDDLMNGGQMPGIMYLNLRMCLLFLFSTVYLILPMDILPETVFGVLGWLDDIFIILTIVLYMCSVYRYYVANNGAAED</sequence>
<dbReference type="EMBL" id="GAHY01001991">
    <property type="protein sequence ID" value="JAA75519.1"/>
    <property type="molecule type" value="mRNA"/>
</dbReference>
<keyword evidence="16" id="KW-1185">Reference proteome</keyword>
<dbReference type="InterPro" id="IPR013083">
    <property type="entry name" value="Znf_RING/FYVE/PHD"/>
</dbReference>
<name>R4G353_RHOPR</name>
<dbReference type="Pfam" id="PF06803">
    <property type="entry name" value="DUF1232"/>
    <property type="match status" value="1"/>
</dbReference>
<evidence type="ECO:0000256" key="5">
    <source>
        <dbReference type="ARBA" id="ARBA00022771"/>
    </source>
</evidence>
<reference evidence="15" key="3">
    <citation type="submission" date="2015-05" db="UniProtKB">
        <authorList>
            <consortium name="EnsemblMetazoa"/>
        </authorList>
    </citation>
    <scope>IDENTIFICATION</scope>
</reference>
<dbReference type="GeneID" id="141459373"/>
<keyword evidence="6" id="KW-0862">Zinc</keyword>
<dbReference type="InterPro" id="IPR001841">
    <property type="entry name" value="Znf_RING"/>
</dbReference>
<evidence type="ECO:0000256" key="1">
    <source>
        <dbReference type="ARBA" id="ARBA00004127"/>
    </source>
</evidence>
<dbReference type="VEuPathDB" id="VectorBase:RPRC015003"/>
<dbReference type="eggNOG" id="KOG2164">
    <property type="taxonomic scope" value="Eukaryota"/>
</dbReference>
<dbReference type="Pfam" id="PF00097">
    <property type="entry name" value="zf-C3HC4"/>
    <property type="match status" value="1"/>
</dbReference>
<evidence type="ECO:0000256" key="9">
    <source>
        <dbReference type="ARBA" id="ARBA00030110"/>
    </source>
</evidence>
<reference evidence="14" key="1">
    <citation type="submission" date="2013-04" db="EMBL/GenBank/DDBJ databases">
        <title>An insight into the transcriptome of the digestive tract of the blood sucking bug, Rhodnius prolixus.</title>
        <authorList>
            <person name="Ribeiro J.M.C."/>
            <person name="Genta F.A."/>
            <person name="Sorgine M.H.F."/>
            <person name="Paiva-Silva G.O."/>
            <person name="Majerowicz D."/>
            <person name="Medeiros M."/>
            <person name="Koerich L."/>
            <person name="Terra W.R."/>
            <person name="Ferreira C."/>
            <person name="Pimentel A.C."/>
            <person name="Bisch P.M."/>
            <person name="Diniz M.M.P."/>
            <person name="Nascimento R."/>
            <person name="Salmon D."/>
            <person name="Silber A.M."/>
            <person name="Alves M."/>
            <person name="Oliveira M.F."/>
            <person name="Gondim K.C."/>
            <person name="Silva Neto M.A.C."/>
            <person name="Atella G.C."/>
            <person name="Araujo H."/>
            <person name="Dias F.S."/>
            <person name="Polycarpo C.R."/>
            <person name="Fampa P."/>
            <person name="Melo A.C."/>
            <person name="Tanaka A.S."/>
            <person name="Balczun C."/>
            <person name="Oliveira J.H.M."/>
            <person name="Goncalves R."/>
            <person name="Lazoski C."/>
            <person name="Pereira M.A."/>
            <person name="Rivera-Pomar R."/>
            <person name="Diambra L."/>
            <person name="Schaub G.A."/>
            <person name="Garcia E.S."/>
            <person name="Azambuja P."/>
            <person name="Braz G.R.C."/>
            <person name="Oliveira P.L."/>
        </authorList>
    </citation>
    <scope>NUCLEOTIDE SEQUENCE</scope>
</reference>
<keyword evidence="5 11" id="KW-0863">Zinc-finger</keyword>
<evidence type="ECO:0000256" key="7">
    <source>
        <dbReference type="ARBA" id="ARBA00022989"/>
    </source>
</evidence>
<dbReference type="PANTHER" id="PTHR22894">
    <property type="entry name" value="RING-TYPE DOMAIN-CONTAINING PROTEIN"/>
    <property type="match status" value="1"/>
</dbReference>
<dbReference type="Gene3D" id="3.30.40.10">
    <property type="entry name" value="Zinc/RING finger domain, C3HC4 (zinc finger)"/>
    <property type="match status" value="1"/>
</dbReference>
<proteinExistence type="evidence at transcript level"/>
<dbReference type="RefSeq" id="XP_073994503.1">
    <property type="nucleotide sequence ID" value="XM_074138402.1"/>
</dbReference>
<evidence type="ECO:0000256" key="12">
    <source>
        <dbReference type="SAM" id="Phobius"/>
    </source>
</evidence>
<dbReference type="InterPro" id="IPR038896">
    <property type="entry name" value="RNF170"/>
</dbReference>
<evidence type="ECO:0000259" key="13">
    <source>
        <dbReference type="PROSITE" id="PS50089"/>
    </source>
</evidence>
<dbReference type="PANTHER" id="PTHR22894:SF5">
    <property type="entry name" value="RING-TYPE DOMAIN-CONTAINING PROTEIN"/>
    <property type="match status" value="1"/>
</dbReference>
<dbReference type="UniPathway" id="UPA00143"/>
<keyword evidence="8 12" id="KW-0472">Membrane</keyword>
<evidence type="ECO:0000256" key="8">
    <source>
        <dbReference type="ARBA" id="ARBA00023136"/>
    </source>
</evidence>
<evidence type="ECO:0000256" key="11">
    <source>
        <dbReference type="PROSITE-ProRule" id="PRU00175"/>
    </source>
</evidence>
<dbReference type="InterPro" id="IPR018957">
    <property type="entry name" value="Znf_C3HC4_RING-type"/>
</dbReference>
<comment type="subcellular location">
    <subcellularLocation>
        <location evidence="1">Endomembrane system</location>
        <topology evidence="1">Multi-pass membrane protein</topology>
    </subcellularLocation>
</comment>
<dbReference type="PROSITE" id="PS00518">
    <property type="entry name" value="ZF_RING_1"/>
    <property type="match status" value="1"/>
</dbReference>
<dbReference type="GO" id="GO:0016567">
    <property type="term" value="P:protein ubiquitination"/>
    <property type="evidence" value="ECO:0007669"/>
    <property type="project" value="UniProtKB-UniPathway"/>
</dbReference>
<evidence type="ECO:0000256" key="3">
    <source>
        <dbReference type="ARBA" id="ARBA00022692"/>
    </source>
</evidence>
<dbReference type="EMBL" id="ACPB03001646">
    <property type="status" value="NOT_ANNOTATED_CDS"/>
    <property type="molecule type" value="Genomic_DNA"/>
</dbReference>
<dbReference type="PROSITE" id="PS50089">
    <property type="entry name" value="ZF_RING_2"/>
    <property type="match status" value="1"/>
</dbReference>
<dbReference type="HOGENOM" id="CLU_072335_0_0_1"/>
<evidence type="ECO:0000256" key="4">
    <source>
        <dbReference type="ARBA" id="ARBA00022723"/>
    </source>
</evidence>